<gene>
    <name evidence="2" type="ORF">PMIN01_00298</name>
</gene>
<organism evidence="2 3">
    <name type="scientific">Paraphaeosphaeria minitans</name>
    <dbReference type="NCBI Taxonomy" id="565426"/>
    <lineage>
        <taxon>Eukaryota</taxon>
        <taxon>Fungi</taxon>
        <taxon>Dikarya</taxon>
        <taxon>Ascomycota</taxon>
        <taxon>Pezizomycotina</taxon>
        <taxon>Dothideomycetes</taxon>
        <taxon>Pleosporomycetidae</taxon>
        <taxon>Pleosporales</taxon>
        <taxon>Massarineae</taxon>
        <taxon>Didymosphaeriaceae</taxon>
        <taxon>Paraphaeosphaeria</taxon>
    </lineage>
</organism>
<feature type="region of interest" description="Disordered" evidence="1">
    <location>
        <begin position="132"/>
        <end position="156"/>
    </location>
</feature>
<comment type="caution">
    <text evidence="2">The sequence shown here is derived from an EMBL/GenBank/DDBJ whole genome shotgun (WGS) entry which is preliminary data.</text>
</comment>
<dbReference type="Proteomes" id="UP000756921">
    <property type="component" value="Unassembled WGS sequence"/>
</dbReference>
<proteinExistence type="predicted"/>
<dbReference type="EMBL" id="WJXW01000001">
    <property type="protein sequence ID" value="KAF9740759.1"/>
    <property type="molecule type" value="Genomic_DNA"/>
</dbReference>
<dbReference type="AlphaFoldDB" id="A0A9P6GSI5"/>
<dbReference type="OrthoDB" id="10597657at2759"/>
<keyword evidence="3" id="KW-1185">Reference proteome</keyword>
<name>A0A9P6GSI5_9PLEO</name>
<evidence type="ECO:0000313" key="3">
    <source>
        <dbReference type="Proteomes" id="UP000756921"/>
    </source>
</evidence>
<evidence type="ECO:0000256" key="1">
    <source>
        <dbReference type="SAM" id="MobiDB-lite"/>
    </source>
</evidence>
<evidence type="ECO:0000313" key="2">
    <source>
        <dbReference type="EMBL" id="KAF9740759.1"/>
    </source>
</evidence>
<protein>
    <submittedName>
        <fullName evidence="2">Uncharacterized protein</fullName>
    </submittedName>
</protein>
<accession>A0A9P6GSI5</accession>
<reference evidence="2" key="1">
    <citation type="journal article" date="2020" name="Mol. Plant Microbe Interact.">
        <title>Genome Sequence of the Biocontrol Agent Coniothyrium minitans strain Conio (IMI 134523).</title>
        <authorList>
            <person name="Patel D."/>
            <person name="Shittu T.A."/>
            <person name="Baroncelli R."/>
            <person name="Muthumeenakshi S."/>
            <person name="Osborne T.H."/>
            <person name="Janganan T.K."/>
            <person name="Sreenivasaprasad S."/>
        </authorList>
    </citation>
    <scope>NUCLEOTIDE SEQUENCE</scope>
    <source>
        <strain evidence="2">Conio</strain>
    </source>
</reference>
<sequence>MKALDETRPGSYEAWQEFVYSSKISPRSEVDTGNGCWPLELDGCPDVAWLCTAGRRGGRVILSESMAFCHRSETRWRPPPWRLCAHVVPTPKFVRRRRRMDATCAVPATAAWPGFRPGKGWLRHVGGPRALAGHGSNLEARRQSKGGGATQPRTDAGIRRLKGAQPSQVNNSISRRVFQVTDDQGMNIVMEKHTM</sequence>